<dbReference type="InterPro" id="IPR025799">
    <property type="entry name" value="Arg_MeTrfase"/>
</dbReference>
<reference evidence="7" key="1">
    <citation type="journal article" date="2010" name="Nature">
        <title>The Amphimedon queenslandica genome and the evolution of animal complexity.</title>
        <authorList>
            <person name="Srivastava M."/>
            <person name="Simakov O."/>
            <person name="Chapman J."/>
            <person name="Fahey B."/>
            <person name="Gauthier M.E."/>
            <person name="Mitros T."/>
            <person name="Richards G.S."/>
            <person name="Conaco C."/>
            <person name="Dacre M."/>
            <person name="Hellsten U."/>
            <person name="Larroux C."/>
            <person name="Putnam N.H."/>
            <person name="Stanke M."/>
            <person name="Adamska M."/>
            <person name="Darling A."/>
            <person name="Degnan S.M."/>
            <person name="Oakley T.H."/>
            <person name="Plachetzki D.C."/>
            <person name="Zhai Y."/>
            <person name="Adamski M."/>
            <person name="Calcino A."/>
            <person name="Cummins S.F."/>
            <person name="Goodstein D.M."/>
            <person name="Harris C."/>
            <person name="Jackson D.J."/>
            <person name="Leys S.P."/>
            <person name="Shu S."/>
            <person name="Woodcroft B.J."/>
            <person name="Vervoort M."/>
            <person name="Kosik K.S."/>
            <person name="Manning G."/>
            <person name="Degnan B.M."/>
            <person name="Rokhsar D.S."/>
        </authorList>
    </citation>
    <scope>NUCLEOTIDE SEQUENCE [LARGE SCALE GENOMIC DNA]</scope>
</reference>
<dbReference type="SUPFAM" id="SSF53335">
    <property type="entry name" value="S-adenosyl-L-methionine-dependent methyltransferases"/>
    <property type="match status" value="2"/>
</dbReference>
<evidence type="ECO:0000259" key="5">
    <source>
        <dbReference type="Pfam" id="PF22528"/>
    </source>
</evidence>
<keyword evidence="2 4" id="KW-0808">Transferase</keyword>
<dbReference type="EnsemblMetazoa" id="XM_019994695.1">
    <property type="protein sequence ID" value="XP_019850254.1"/>
    <property type="gene ID" value="LOC100633293"/>
</dbReference>
<gene>
    <name evidence="6" type="primary">100633293</name>
</gene>
<dbReference type="GO" id="GO:0032259">
    <property type="term" value="P:methylation"/>
    <property type="evidence" value="ECO:0007669"/>
    <property type="project" value="UniProtKB-KW"/>
</dbReference>
<dbReference type="Gene3D" id="3.40.50.150">
    <property type="entry name" value="Vaccinia Virus protein VP39"/>
    <property type="match status" value="1"/>
</dbReference>
<sequence>MSDTELFSVLEGASTRSDLLDVLGEFTDANDPRLLLSLAKKCQEHSMYRESEALHERALEKAPLAPAIKESLRHLYLSMVDRWHYLMLNDIQRNSNYFKAILSTVRSMESSSTTVLDIGAGSGILSLMAVRAGAVKVFACELSDVMCELCQDVISANDMSDQIEVIHSVSTELTQLPERVSLIITETVDAGLLGELIVPSLRHAWTTFLQPNLTNGHMIVPHVIPCGATVYVCPVECSEIRKQSKLLNPQLLPLTHPIQITGSCKFNDTHSSLVQEPYSCERLSAIRGSFKYLSSPQVALSFNFADPAVPLPPPNNLSFPILHEGRMDCLVSWFTLHLDRNHHISTSPSSSTSWEQAIFPFNETQEEYLLLSKGYTLPVLASCTDTELVLRINQESSKEDDTDTDINAHSVAAPLGSDVVSRYYVERSELLRLNDEGYINRVMSALRSFQEEEEEELEEEEGEGVTVLDITDLPLISLLMVKADNKTGGNSPAAALKDSPISTNSMVGMEYVLLGSTRPYYEELVQQVIESNGIRDKVSLMSISEAHTLANGDLWDIIYCELITPQGTLNTHSIQLLRLIRPDQSQLLCHTVQLHVVGVASPALRAHSCVLGTVPTLGFDIASYINKYQVSHYTDINLETFPHETVTKNSNVSLSLSNYCDIEVDLSIDVIKTESITGFCYWFTLCYHDNQSLCTGPHSYEGSHWHQAAFLLKEDVSVSEGQTLPVHVSVQDGALDIRLVE</sequence>
<evidence type="ECO:0000313" key="6">
    <source>
        <dbReference type="EnsemblMetazoa" id="Aqu2.1.36133_001"/>
    </source>
</evidence>
<dbReference type="STRING" id="400682.A0A1X7V834"/>
<dbReference type="PANTHER" id="PTHR11006:SF60">
    <property type="entry name" value="PROTEIN ARGININE N-METHYLTRANSFERASE 9"/>
    <property type="match status" value="1"/>
</dbReference>
<dbReference type="EnsemblMetazoa" id="Aqu2.1.36133_001">
    <property type="protein sequence ID" value="Aqu2.1.36133_001"/>
    <property type="gene ID" value="Aqu2.1.36133"/>
</dbReference>
<evidence type="ECO:0000256" key="2">
    <source>
        <dbReference type="ARBA" id="ARBA00022679"/>
    </source>
</evidence>
<proteinExistence type="predicted"/>
<dbReference type="InterPro" id="IPR029063">
    <property type="entry name" value="SAM-dependent_MTases_sf"/>
</dbReference>
<dbReference type="GO" id="GO:0016274">
    <property type="term" value="F:protein-arginine N-methyltransferase activity"/>
    <property type="evidence" value="ECO:0007669"/>
    <property type="project" value="InterPro"/>
</dbReference>
<evidence type="ECO:0000256" key="4">
    <source>
        <dbReference type="PROSITE-ProRule" id="PRU01015"/>
    </source>
</evidence>
<dbReference type="Pfam" id="PF06325">
    <property type="entry name" value="PrmA"/>
    <property type="match status" value="1"/>
</dbReference>
<dbReference type="Gene3D" id="2.70.160.11">
    <property type="entry name" value="Hnrnp arginine n-methyltransferase1"/>
    <property type="match status" value="2"/>
</dbReference>
<dbReference type="AlphaFoldDB" id="A0A1X7V834"/>
<dbReference type="eggNOG" id="KOG1501">
    <property type="taxonomic scope" value="Eukaryota"/>
</dbReference>
<dbReference type="InterPro" id="IPR055135">
    <property type="entry name" value="PRMT_dom"/>
</dbReference>
<dbReference type="KEGG" id="aqu:100633293"/>
<dbReference type="CDD" id="cd02440">
    <property type="entry name" value="AdoMet_MTases"/>
    <property type="match status" value="1"/>
</dbReference>
<evidence type="ECO:0000256" key="3">
    <source>
        <dbReference type="ARBA" id="ARBA00022691"/>
    </source>
</evidence>
<dbReference type="Proteomes" id="UP000007879">
    <property type="component" value="Unassembled WGS sequence"/>
</dbReference>
<accession>A0A1X7V834</accession>
<organism evidence="6">
    <name type="scientific">Amphimedon queenslandica</name>
    <name type="common">Sponge</name>
    <dbReference type="NCBI Taxonomy" id="400682"/>
    <lineage>
        <taxon>Eukaryota</taxon>
        <taxon>Metazoa</taxon>
        <taxon>Porifera</taxon>
        <taxon>Demospongiae</taxon>
        <taxon>Heteroscleromorpha</taxon>
        <taxon>Haplosclerida</taxon>
        <taxon>Niphatidae</taxon>
        <taxon>Amphimedon</taxon>
    </lineage>
</organism>
<reference evidence="6" key="2">
    <citation type="submission" date="2017-05" db="UniProtKB">
        <authorList>
            <consortium name="EnsemblMetazoa"/>
        </authorList>
    </citation>
    <scope>IDENTIFICATION</scope>
</reference>
<protein>
    <recommendedName>
        <fullName evidence="5">Protein arginine N-methyltransferase domain-containing protein</fullName>
    </recommendedName>
</protein>
<keyword evidence="7" id="KW-1185">Reference proteome</keyword>
<keyword evidence="3 4" id="KW-0949">S-adenosyl-L-methionine</keyword>
<dbReference type="Pfam" id="PF22528">
    <property type="entry name" value="PRMT_C"/>
    <property type="match status" value="1"/>
</dbReference>
<dbReference type="PANTHER" id="PTHR11006">
    <property type="entry name" value="PROTEIN ARGININE N-METHYLTRANSFERASE"/>
    <property type="match status" value="1"/>
</dbReference>
<feature type="domain" description="Protein arginine N-methyltransferase" evidence="5">
    <location>
        <begin position="660"/>
        <end position="733"/>
    </location>
</feature>
<evidence type="ECO:0000313" key="7">
    <source>
        <dbReference type="Proteomes" id="UP000007879"/>
    </source>
</evidence>
<dbReference type="PROSITE" id="PS51678">
    <property type="entry name" value="SAM_MT_PRMT"/>
    <property type="match status" value="1"/>
</dbReference>
<dbReference type="InParanoid" id="A0A1X7V834"/>
<dbReference type="OrthoDB" id="5980806at2759"/>
<dbReference type="GO" id="GO:0042054">
    <property type="term" value="F:histone methyltransferase activity"/>
    <property type="evidence" value="ECO:0007669"/>
    <property type="project" value="TreeGrafter"/>
</dbReference>
<evidence type="ECO:0000256" key="1">
    <source>
        <dbReference type="ARBA" id="ARBA00022603"/>
    </source>
</evidence>
<dbReference type="GO" id="GO:0005634">
    <property type="term" value="C:nucleus"/>
    <property type="evidence" value="ECO:0007669"/>
    <property type="project" value="TreeGrafter"/>
</dbReference>
<keyword evidence="1 4" id="KW-0489">Methyltransferase</keyword>
<name>A0A1X7V834_AMPQE</name>